<organism evidence="7 8">
    <name type="scientific">Ophiocordyceps polyrhachis-furcata BCC 54312</name>
    <dbReference type="NCBI Taxonomy" id="1330021"/>
    <lineage>
        <taxon>Eukaryota</taxon>
        <taxon>Fungi</taxon>
        <taxon>Dikarya</taxon>
        <taxon>Ascomycota</taxon>
        <taxon>Pezizomycotina</taxon>
        <taxon>Sordariomycetes</taxon>
        <taxon>Hypocreomycetidae</taxon>
        <taxon>Hypocreales</taxon>
        <taxon>Ophiocordycipitaceae</taxon>
        <taxon>Ophiocordyceps</taxon>
    </lineage>
</organism>
<evidence type="ECO:0000256" key="5">
    <source>
        <dbReference type="SAM" id="SignalP"/>
    </source>
</evidence>
<name>A0A367LNM8_9HYPO</name>
<sequence>MKKIVTSLLTTSLLPFLTTCFLPPSRPPGPEADAEAVCWSLSSVHGNDKVEWTTKSQQSTAYVSATSDYWNVINAGKRPVCVFFPSSAADVSSAVRALMAYPAARFALRSGGHNSNPGFSSVDGGVLIAFAPGLCAVDLASDAGSVLVGAGCKWDQVYSRLQPLGRTVVGGRMGDVGVTGFILGGGLSYLSGQYGLGCDNVLAFECVLANGTIVMASQVKHPDLYFALRGGGNQFAIVTRMLLRTFVVGDRGLVWGGVRIYAGNQPAALFAAISNFTASNRDNKAAMIPTFTLVDAFGLIQHFPLGVFFFFYDGREAPPGVFDAFNAIPAIFSDTVTRPYLALTRQLLGGDFYKNLRVRLRVNAFPNMPGPAMESFLARHWDHVVSTTSAAAADDRMDLRVFSVVLQPIPRALAVASRAASPIPNPLGLDPNHGDRIWVQYDLAWANPACDRFCAVRLKEIVDGAKEIHRRGYAGIPPTNYRSGNLEYLSYNPLFMNEAMDDQPVLQSYGHETHMALKVFQQRYDPTGLLSTRQGGFKIGW</sequence>
<feature type="chain" id="PRO_5016977314" description="FAD-binding PCMH-type domain-containing protein" evidence="5">
    <location>
        <begin position="21"/>
        <end position="541"/>
    </location>
</feature>
<dbReference type="EMBL" id="LKCN02000001">
    <property type="protein sequence ID" value="RCI16020.1"/>
    <property type="molecule type" value="Genomic_DNA"/>
</dbReference>
<keyword evidence="5" id="KW-0732">Signal</keyword>
<keyword evidence="4" id="KW-0560">Oxidoreductase</keyword>
<dbReference type="InterPro" id="IPR016167">
    <property type="entry name" value="FAD-bd_PCMH_sub1"/>
</dbReference>
<evidence type="ECO:0000259" key="6">
    <source>
        <dbReference type="PROSITE" id="PS51387"/>
    </source>
</evidence>
<dbReference type="GO" id="GO:0016491">
    <property type="term" value="F:oxidoreductase activity"/>
    <property type="evidence" value="ECO:0007669"/>
    <property type="project" value="UniProtKB-KW"/>
</dbReference>
<dbReference type="InterPro" id="IPR050416">
    <property type="entry name" value="FAD-linked_Oxidoreductase"/>
</dbReference>
<dbReference type="Gene3D" id="3.40.462.20">
    <property type="match status" value="1"/>
</dbReference>
<dbReference type="PROSITE" id="PS51387">
    <property type="entry name" value="FAD_PCMH"/>
    <property type="match status" value="1"/>
</dbReference>
<dbReference type="OrthoDB" id="2151789at2759"/>
<dbReference type="InterPro" id="IPR016166">
    <property type="entry name" value="FAD-bd_PCMH"/>
</dbReference>
<keyword evidence="8" id="KW-1185">Reference proteome</keyword>
<reference evidence="7 8" key="1">
    <citation type="journal article" date="2015" name="BMC Genomics">
        <title>Insights from the genome of Ophiocordyceps polyrhachis-furcata to pathogenicity and host specificity in insect fungi.</title>
        <authorList>
            <person name="Wichadakul D."/>
            <person name="Kobmoo N."/>
            <person name="Ingsriswang S."/>
            <person name="Tangphatsornruang S."/>
            <person name="Chantasingh D."/>
            <person name="Luangsa-ard J.J."/>
            <person name="Eurwilaichitr L."/>
        </authorList>
    </citation>
    <scope>NUCLEOTIDE SEQUENCE [LARGE SCALE GENOMIC DNA]</scope>
    <source>
        <strain evidence="7 8">BCC 54312</strain>
    </source>
</reference>
<dbReference type="GO" id="GO:0071949">
    <property type="term" value="F:FAD binding"/>
    <property type="evidence" value="ECO:0007669"/>
    <property type="project" value="InterPro"/>
</dbReference>
<dbReference type="Pfam" id="PF01565">
    <property type="entry name" value="FAD_binding_4"/>
    <property type="match status" value="1"/>
</dbReference>
<evidence type="ECO:0000313" key="8">
    <source>
        <dbReference type="Proteomes" id="UP000253664"/>
    </source>
</evidence>
<accession>A0A367LNM8</accession>
<gene>
    <name evidence="7" type="ORF">L249_1970</name>
</gene>
<protein>
    <recommendedName>
        <fullName evidence="6">FAD-binding PCMH-type domain-containing protein</fullName>
    </recommendedName>
</protein>
<evidence type="ECO:0000256" key="2">
    <source>
        <dbReference type="ARBA" id="ARBA00022630"/>
    </source>
</evidence>
<proteinExistence type="inferred from homology"/>
<dbReference type="InterPro" id="IPR036318">
    <property type="entry name" value="FAD-bd_PCMH-like_sf"/>
</dbReference>
<comment type="similarity">
    <text evidence="1">Belongs to the oxygen-dependent FAD-linked oxidoreductase family.</text>
</comment>
<evidence type="ECO:0000256" key="4">
    <source>
        <dbReference type="ARBA" id="ARBA00023002"/>
    </source>
</evidence>
<comment type="caution">
    <text evidence="7">The sequence shown here is derived from an EMBL/GenBank/DDBJ whole genome shotgun (WGS) entry which is preliminary data.</text>
</comment>
<dbReference type="SUPFAM" id="SSF56176">
    <property type="entry name" value="FAD-binding/transporter-associated domain-like"/>
    <property type="match status" value="1"/>
</dbReference>
<feature type="signal peptide" evidence="5">
    <location>
        <begin position="1"/>
        <end position="20"/>
    </location>
</feature>
<dbReference type="Gene3D" id="3.30.465.10">
    <property type="match status" value="1"/>
</dbReference>
<dbReference type="PANTHER" id="PTHR42973">
    <property type="entry name" value="BINDING OXIDOREDUCTASE, PUTATIVE (AFU_ORTHOLOGUE AFUA_1G17690)-RELATED"/>
    <property type="match status" value="1"/>
</dbReference>
<evidence type="ECO:0000313" key="7">
    <source>
        <dbReference type="EMBL" id="RCI16020.1"/>
    </source>
</evidence>
<dbReference type="InterPro" id="IPR016169">
    <property type="entry name" value="FAD-bd_PCMH_sub2"/>
</dbReference>
<dbReference type="Gene3D" id="3.30.43.10">
    <property type="entry name" value="Uridine Diphospho-n-acetylenolpyruvylglucosamine Reductase, domain 2"/>
    <property type="match status" value="1"/>
</dbReference>
<feature type="domain" description="FAD-binding PCMH-type" evidence="6">
    <location>
        <begin position="75"/>
        <end position="248"/>
    </location>
</feature>
<dbReference type="STRING" id="1330021.A0A367LNM8"/>
<keyword evidence="3" id="KW-0274">FAD</keyword>
<evidence type="ECO:0000256" key="3">
    <source>
        <dbReference type="ARBA" id="ARBA00022827"/>
    </source>
</evidence>
<dbReference type="AlphaFoldDB" id="A0A367LNM8"/>
<dbReference type="PANTHER" id="PTHR42973:SF13">
    <property type="entry name" value="FAD-BINDING PCMH-TYPE DOMAIN-CONTAINING PROTEIN"/>
    <property type="match status" value="1"/>
</dbReference>
<keyword evidence="2" id="KW-0285">Flavoprotein</keyword>
<dbReference type="Proteomes" id="UP000253664">
    <property type="component" value="Unassembled WGS sequence"/>
</dbReference>
<evidence type="ECO:0000256" key="1">
    <source>
        <dbReference type="ARBA" id="ARBA00005466"/>
    </source>
</evidence>
<dbReference type="InterPro" id="IPR006094">
    <property type="entry name" value="Oxid_FAD_bind_N"/>
</dbReference>